<proteinExistence type="predicted"/>
<dbReference type="InterPro" id="IPR025159">
    <property type="entry name" value="AbiEi_N"/>
</dbReference>
<protein>
    <submittedName>
        <fullName evidence="2">Transcriptional regulator, AbiEi antitoxin, Type IV TA system</fullName>
    </submittedName>
</protein>
<dbReference type="OrthoDB" id="5517693at2"/>
<keyword evidence="3" id="KW-1185">Reference proteome</keyword>
<evidence type="ECO:0000259" key="1">
    <source>
        <dbReference type="Pfam" id="PF13338"/>
    </source>
</evidence>
<organism evidence="2 3">
    <name type="scientific">Nocardioides scoriae</name>
    <dbReference type="NCBI Taxonomy" id="642780"/>
    <lineage>
        <taxon>Bacteria</taxon>
        <taxon>Bacillati</taxon>
        <taxon>Actinomycetota</taxon>
        <taxon>Actinomycetes</taxon>
        <taxon>Propionibacteriales</taxon>
        <taxon>Nocardioidaceae</taxon>
        <taxon>Nocardioides</taxon>
    </lineage>
</organism>
<feature type="domain" description="AbiEi antitoxin N-terminal" evidence="1">
    <location>
        <begin position="19"/>
        <end position="55"/>
    </location>
</feature>
<gene>
    <name evidence="2" type="ORF">SAMN04488570_0753</name>
</gene>
<name>A0A1H1N356_9ACTN</name>
<accession>A0A1H1N356</accession>
<dbReference type="Proteomes" id="UP000198859">
    <property type="component" value="Chromosome I"/>
</dbReference>
<dbReference type="EMBL" id="LT629757">
    <property type="protein sequence ID" value="SDR93330.1"/>
    <property type="molecule type" value="Genomic_DNA"/>
</dbReference>
<dbReference type="AlphaFoldDB" id="A0A1H1N356"/>
<sequence>MDAPLDLSPLVSRVPLDRPFTRAAALAAGLDRRSLERALDQGVVRRLLRGVYVVATVPDDRGLRAHALALVQGPGAVAVGRTAAWVHGVEVGEFDASGRVPVEVVPGHRVPAADRLELEGARVTTPLRTALDLGRRAPAPLALAAMDRMLRTGDLGHVALLAGLAGAGSTPGVVQLRRLAVQVDDRAASAAESVLRLGWHEARLPTAVPGLPAATWTRLVRLALGVADRQFGAVLASQVARGEVTPEDLEDLHGRGWRVVVLPDGRVLRGEPELWRRHLEREFHQQLLDQVG</sequence>
<evidence type="ECO:0000313" key="3">
    <source>
        <dbReference type="Proteomes" id="UP000198859"/>
    </source>
</evidence>
<dbReference type="RefSeq" id="WP_091726245.1">
    <property type="nucleotide sequence ID" value="NZ_LT629757.1"/>
</dbReference>
<dbReference type="STRING" id="642780.SAMN04488570_0753"/>
<evidence type="ECO:0000313" key="2">
    <source>
        <dbReference type="EMBL" id="SDR93330.1"/>
    </source>
</evidence>
<dbReference type="Pfam" id="PF13338">
    <property type="entry name" value="AbiEi_4"/>
    <property type="match status" value="1"/>
</dbReference>
<reference evidence="3" key="1">
    <citation type="submission" date="2016-10" db="EMBL/GenBank/DDBJ databases">
        <authorList>
            <person name="Varghese N."/>
            <person name="Submissions S."/>
        </authorList>
    </citation>
    <scope>NUCLEOTIDE SEQUENCE [LARGE SCALE GENOMIC DNA]</scope>
    <source>
        <strain evidence="3">DSM 22127</strain>
    </source>
</reference>